<protein>
    <submittedName>
        <fullName evidence="2">Uncharacterized protein</fullName>
    </submittedName>
</protein>
<evidence type="ECO:0000313" key="3">
    <source>
        <dbReference type="Proteomes" id="UP000235916"/>
    </source>
</evidence>
<dbReference type="EMBL" id="POSP01000003">
    <property type="protein sequence ID" value="PND37186.1"/>
    <property type="molecule type" value="Genomic_DNA"/>
</dbReference>
<proteinExistence type="predicted"/>
<comment type="caution">
    <text evidence="2">The sequence shown here is derived from an EMBL/GenBank/DDBJ whole genome shotgun (WGS) entry which is preliminary data.</text>
</comment>
<name>A0A2N8KUQ3_9BURK</name>
<evidence type="ECO:0000256" key="1">
    <source>
        <dbReference type="SAM" id="MobiDB-lite"/>
    </source>
</evidence>
<keyword evidence="3" id="KW-1185">Reference proteome</keyword>
<evidence type="ECO:0000313" key="2">
    <source>
        <dbReference type="EMBL" id="PND37186.1"/>
    </source>
</evidence>
<gene>
    <name evidence="2" type="ORF">C1O66_06330</name>
</gene>
<feature type="region of interest" description="Disordered" evidence="1">
    <location>
        <begin position="1"/>
        <end position="22"/>
    </location>
</feature>
<dbReference type="AlphaFoldDB" id="A0A2N8KUQ3"/>
<organism evidence="2 3">
    <name type="scientific">Kinneretia aquatilis</name>
    <dbReference type="NCBI Taxonomy" id="2070761"/>
    <lineage>
        <taxon>Bacteria</taxon>
        <taxon>Pseudomonadati</taxon>
        <taxon>Pseudomonadota</taxon>
        <taxon>Betaproteobacteria</taxon>
        <taxon>Burkholderiales</taxon>
        <taxon>Sphaerotilaceae</taxon>
        <taxon>Roseateles</taxon>
    </lineage>
</organism>
<reference evidence="2 3" key="1">
    <citation type="submission" date="2018-01" db="EMBL/GenBank/DDBJ databases">
        <title>Draft genome sequence of Paucibacter aquatile CR182 isolated from freshwater of the Nakdong River.</title>
        <authorList>
            <person name="Choi A."/>
            <person name="Chung E.J."/>
        </authorList>
    </citation>
    <scope>NUCLEOTIDE SEQUENCE [LARGE SCALE GENOMIC DNA]</scope>
    <source>
        <strain evidence="2 3">CR182</strain>
    </source>
</reference>
<accession>A0A2N8KUQ3</accession>
<sequence length="182" mass="19896">MFLSLAATASPQASASDRPERSEYSDGALSLKLISRSDGGEDGYFARFVGTVRLTGTLVIEFDRLPDITDDRDTDGEAFFVPDDSSRRKLPAAVGRFYPRPVSSIALDKKPRVLLLPLLGRKRTDALLNGVMPRYELPASLTIKSFSSWVECDHRSYTAEVASIRPVSSQVIAKAKPSLIGC</sequence>
<dbReference type="Proteomes" id="UP000235916">
    <property type="component" value="Unassembled WGS sequence"/>
</dbReference>